<dbReference type="InterPro" id="IPR007848">
    <property type="entry name" value="Small_mtfrase_dom"/>
</dbReference>
<protein>
    <submittedName>
        <fullName evidence="7">Methyltransferase</fullName>
    </submittedName>
</protein>
<dbReference type="PANTHER" id="PTHR45875:SF1">
    <property type="entry name" value="METHYLTRANSFERASE N6AMT1"/>
    <property type="match status" value="1"/>
</dbReference>
<evidence type="ECO:0000259" key="5">
    <source>
        <dbReference type="Pfam" id="PF05175"/>
    </source>
</evidence>
<gene>
    <name evidence="7" type="ORF">J5A53_13735</name>
</gene>
<evidence type="ECO:0000256" key="1">
    <source>
        <dbReference type="ARBA" id="ARBA00006149"/>
    </source>
</evidence>
<feature type="domain" description="DUF7059" evidence="6">
    <location>
        <begin position="26"/>
        <end position="108"/>
    </location>
</feature>
<dbReference type="InterPro" id="IPR002052">
    <property type="entry name" value="DNA_methylase_N6_adenine_CS"/>
</dbReference>
<evidence type="ECO:0000313" key="8">
    <source>
        <dbReference type="Proteomes" id="UP000677180"/>
    </source>
</evidence>
<dbReference type="EMBL" id="CP072385">
    <property type="protein sequence ID" value="QUC10805.1"/>
    <property type="molecule type" value="Genomic_DNA"/>
</dbReference>
<dbReference type="InterPro" id="IPR052190">
    <property type="entry name" value="Euk-Arch_PrmC-MTase"/>
</dbReference>
<evidence type="ECO:0000256" key="4">
    <source>
        <dbReference type="ARBA" id="ARBA00022691"/>
    </source>
</evidence>
<reference evidence="7" key="1">
    <citation type="submission" date="2021-03" db="EMBL/GenBank/DDBJ databases">
        <title>Human Oral Microbial Genomes.</title>
        <authorList>
            <person name="Johnston C.D."/>
            <person name="Chen T."/>
            <person name="Dewhirst F.E."/>
        </authorList>
    </citation>
    <scope>NUCLEOTIDE SEQUENCE</scope>
    <source>
        <strain evidence="7">F0714</strain>
    </source>
</reference>
<keyword evidence="3" id="KW-0808">Transferase</keyword>
<dbReference type="GO" id="GO:0032259">
    <property type="term" value="P:methylation"/>
    <property type="evidence" value="ECO:0007669"/>
    <property type="project" value="UniProtKB-KW"/>
</dbReference>
<dbReference type="GO" id="GO:0003676">
    <property type="term" value="F:nucleic acid binding"/>
    <property type="evidence" value="ECO:0007669"/>
    <property type="project" value="InterPro"/>
</dbReference>
<dbReference type="Gene3D" id="3.40.50.150">
    <property type="entry name" value="Vaccinia Virus protein VP39"/>
    <property type="match status" value="1"/>
</dbReference>
<evidence type="ECO:0000259" key="6">
    <source>
        <dbReference type="Pfam" id="PF23186"/>
    </source>
</evidence>
<dbReference type="GO" id="GO:0008170">
    <property type="term" value="F:N-methyltransferase activity"/>
    <property type="evidence" value="ECO:0007669"/>
    <property type="project" value="UniProtKB-ARBA"/>
</dbReference>
<evidence type="ECO:0000256" key="2">
    <source>
        <dbReference type="ARBA" id="ARBA00022603"/>
    </source>
</evidence>
<keyword evidence="2 7" id="KW-0489">Methyltransferase</keyword>
<comment type="similarity">
    <text evidence="1">Belongs to the eukaryotic/archaeal PrmC-related family.</text>
</comment>
<dbReference type="GO" id="GO:0008276">
    <property type="term" value="F:protein methyltransferase activity"/>
    <property type="evidence" value="ECO:0007669"/>
    <property type="project" value="TreeGrafter"/>
</dbReference>
<evidence type="ECO:0000313" key="7">
    <source>
        <dbReference type="EMBL" id="QUC10805.1"/>
    </source>
</evidence>
<proteinExistence type="inferred from homology"/>
<name>A0AB37HVD1_9ACTN</name>
<organism evidence="7 8">
    <name type="scientific">Arachnia propionica</name>
    <dbReference type="NCBI Taxonomy" id="1750"/>
    <lineage>
        <taxon>Bacteria</taxon>
        <taxon>Bacillati</taxon>
        <taxon>Actinomycetota</taxon>
        <taxon>Actinomycetes</taxon>
        <taxon>Propionibacteriales</taxon>
        <taxon>Propionibacteriaceae</taxon>
        <taxon>Arachnia</taxon>
    </lineage>
</organism>
<dbReference type="GO" id="GO:0008757">
    <property type="term" value="F:S-adenosylmethionine-dependent methyltransferase activity"/>
    <property type="evidence" value="ECO:0007669"/>
    <property type="project" value="TreeGrafter"/>
</dbReference>
<dbReference type="SUPFAM" id="SSF53335">
    <property type="entry name" value="S-adenosyl-L-methionine-dependent methyltransferases"/>
    <property type="match status" value="1"/>
</dbReference>
<dbReference type="PROSITE" id="PS00092">
    <property type="entry name" value="N6_MTASE"/>
    <property type="match status" value="1"/>
</dbReference>
<dbReference type="Pfam" id="PF23186">
    <property type="entry name" value="DUF7059"/>
    <property type="match status" value="1"/>
</dbReference>
<dbReference type="AlphaFoldDB" id="A0AB37HVD1"/>
<dbReference type="Proteomes" id="UP000677180">
    <property type="component" value="Chromosome"/>
</dbReference>
<feature type="domain" description="Methyltransferase small" evidence="5">
    <location>
        <begin position="158"/>
        <end position="286"/>
    </location>
</feature>
<dbReference type="InterPro" id="IPR029063">
    <property type="entry name" value="SAM-dependent_MTases_sf"/>
</dbReference>
<dbReference type="InterPro" id="IPR055487">
    <property type="entry name" value="DUF7059"/>
</dbReference>
<dbReference type="CDD" id="cd02440">
    <property type="entry name" value="AdoMet_MTases"/>
    <property type="match status" value="1"/>
</dbReference>
<dbReference type="Pfam" id="PF05175">
    <property type="entry name" value="MTS"/>
    <property type="match status" value="1"/>
</dbReference>
<dbReference type="GO" id="GO:0035657">
    <property type="term" value="C:eRF1 methyltransferase complex"/>
    <property type="evidence" value="ECO:0007669"/>
    <property type="project" value="TreeGrafter"/>
</dbReference>
<sequence>MPRTPARGFYGVGMDISRLRDRLIEIDYTTDSVLERIGDAGQAGLHRNCTLPADVTLAGAGDPLATLIRMFLLRQQMPSGVAERAFGGCFLDVVAQGIIAVDGGSARAVVELRPYASPDDGASGWLVSDLTPGLDGIVEPTRPDYVLGASPASLTLAEITMRGHVGRALDLGTGCGVQSYHLSRHADRVVATDLNPRALRLARLGAALSGMDVDFREGSLYEPVAGERFDLIVSNPPYVMSPPGGQRLTYRESTFTADGLVEAVVRDAPAHLTPGGSLQLLTNWAVTQEPWEERLASWVDGSGCDLFAIERERLDRFAYIEMWLTDAGLTGRPEWEPTYRGWLAYFDRLGIDEVGMGWILLTNSGRETPEIRCESWPHAVAQPVGDVFAAHARAVDAARLDTADLLVLAPRLTGVVAETTGQPGAADPEHLVLRQRTGLLRGMRLSTVTGAVLGALDGDLTVGQTMAAVAQLLEVPAEEVAAEAIPAVRRALAEQYLIAR</sequence>
<dbReference type="PANTHER" id="PTHR45875">
    <property type="entry name" value="METHYLTRANSFERASE N6AMT1"/>
    <property type="match status" value="1"/>
</dbReference>
<keyword evidence="4" id="KW-0949">S-adenosyl-L-methionine</keyword>
<accession>A0AB37HVD1</accession>
<evidence type="ECO:0000256" key="3">
    <source>
        <dbReference type="ARBA" id="ARBA00022679"/>
    </source>
</evidence>